<feature type="domain" description="HTH crp-type" evidence="5">
    <location>
        <begin position="147"/>
        <end position="222"/>
    </location>
</feature>
<dbReference type="InterPro" id="IPR018490">
    <property type="entry name" value="cNMP-bd_dom_sf"/>
</dbReference>
<gene>
    <name evidence="6" type="ORF">G4223_02105</name>
</gene>
<dbReference type="EMBL" id="JAAIYP010000007">
    <property type="protein sequence ID" value="NFV78908.1"/>
    <property type="molecule type" value="Genomic_DNA"/>
</dbReference>
<evidence type="ECO:0000256" key="1">
    <source>
        <dbReference type="ARBA" id="ARBA00023015"/>
    </source>
</evidence>
<feature type="domain" description="Cyclic nucleotide-binding" evidence="4">
    <location>
        <begin position="25"/>
        <end position="107"/>
    </location>
</feature>
<dbReference type="Pfam" id="PF00027">
    <property type="entry name" value="cNMP_binding"/>
    <property type="match status" value="1"/>
</dbReference>
<dbReference type="CDD" id="cd00038">
    <property type="entry name" value="CAP_ED"/>
    <property type="match status" value="1"/>
</dbReference>
<evidence type="ECO:0000259" key="5">
    <source>
        <dbReference type="PROSITE" id="PS51063"/>
    </source>
</evidence>
<dbReference type="Gene3D" id="2.60.120.10">
    <property type="entry name" value="Jelly Rolls"/>
    <property type="match status" value="1"/>
</dbReference>
<dbReference type="InterPro" id="IPR012318">
    <property type="entry name" value="HTH_CRP"/>
</dbReference>
<dbReference type="PROSITE" id="PS50042">
    <property type="entry name" value="CNMP_BINDING_3"/>
    <property type="match status" value="1"/>
</dbReference>
<dbReference type="GO" id="GO:0005829">
    <property type="term" value="C:cytosol"/>
    <property type="evidence" value="ECO:0007669"/>
    <property type="project" value="TreeGrafter"/>
</dbReference>
<dbReference type="PANTHER" id="PTHR24567">
    <property type="entry name" value="CRP FAMILY TRANSCRIPTIONAL REGULATORY PROTEIN"/>
    <property type="match status" value="1"/>
</dbReference>
<dbReference type="SUPFAM" id="SSF46785">
    <property type="entry name" value="Winged helix' DNA-binding domain"/>
    <property type="match status" value="1"/>
</dbReference>
<dbReference type="PANTHER" id="PTHR24567:SF26">
    <property type="entry name" value="REGULATORY PROTEIN YEIL"/>
    <property type="match status" value="1"/>
</dbReference>
<organism evidence="6 7">
    <name type="scientific">Magnetospirillum aberrantis SpK</name>
    <dbReference type="NCBI Taxonomy" id="908842"/>
    <lineage>
        <taxon>Bacteria</taxon>
        <taxon>Pseudomonadati</taxon>
        <taxon>Pseudomonadota</taxon>
        <taxon>Alphaproteobacteria</taxon>
        <taxon>Rhodospirillales</taxon>
        <taxon>Rhodospirillaceae</taxon>
        <taxon>Magnetospirillum</taxon>
    </lineage>
</organism>
<accession>A0A7C9URX6</accession>
<dbReference type="InterPro" id="IPR014710">
    <property type="entry name" value="RmlC-like_jellyroll"/>
</dbReference>
<evidence type="ECO:0000313" key="6">
    <source>
        <dbReference type="EMBL" id="NFV78908.1"/>
    </source>
</evidence>
<dbReference type="SMART" id="SM00419">
    <property type="entry name" value="HTH_CRP"/>
    <property type="match status" value="1"/>
</dbReference>
<dbReference type="GO" id="GO:0003700">
    <property type="term" value="F:DNA-binding transcription factor activity"/>
    <property type="evidence" value="ECO:0007669"/>
    <property type="project" value="TreeGrafter"/>
</dbReference>
<reference evidence="6 7" key="1">
    <citation type="submission" date="2020-02" db="EMBL/GenBank/DDBJ databases">
        <authorList>
            <person name="Dziuba M."/>
            <person name="Kuznetsov B."/>
            <person name="Mardanov A."/>
            <person name="Ravin N."/>
            <person name="Grouzdev D."/>
        </authorList>
    </citation>
    <scope>NUCLEOTIDE SEQUENCE [LARGE SCALE GENOMIC DNA]</scope>
    <source>
        <strain evidence="6 7">SpK</strain>
    </source>
</reference>
<dbReference type="InterPro" id="IPR036390">
    <property type="entry name" value="WH_DNA-bd_sf"/>
</dbReference>
<evidence type="ECO:0000256" key="2">
    <source>
        <dbReference type="ARBA" id="ARBA00023125"/>
    </source>
</evidence>
<keyword evidence="2" id="KW-0238">DNA-binding</keyword>
<dbReference type="SUPFAM" id="SSF51206">
    <property type="entry name" value="cAMP-binding domain-like"/>
    <property type="match status" value="1"/>
</dbReference>
<dbReference type="PROSITE" id="PS51063">
    <property type="entry name" value="HTH_CRP_2"/>
    <property type="match status" value="1"/>
</dbReference>
<dbReference type="RefSeq" id="WP_163674333.1">
    <property type="nucleotide sequence ID" value="NZ_JAAIYP010000007.1"/>
</dbReference>
<dbReference type="SMART" id="SM00100">
    <property type="entry name" value="cNMP"/>
    <property type="match status" value="1"/>
</dbReference>
<evidence type="ECO:0000256" key="3">
    <source>
        <dbReference type="ARBA" id="ARBA00023163"/>
    </source>
</evidence>
<name>A0A7C9URX6_9PROT</name>
<evidence type="ECO:0000313" key="7">
    <source>
        <dbReference type="Proteomes" id="UP000480684"/>
    </source>
</evidence>
<keyword evidence="1" id="KW-0805">Transcription regulation</keyword>
<dbReference type="Proteomes" id="UP000480684">
    <property type="component" value="Unassembled WGS sequence"/>
</dbReference>
<evidence type="ECO:0000259" key="4">
    <source>
        <dbReference type="PROSITE" id="PS50042"/>
    </source>
</evidence>
<comment type="caution">
    <text evidence="6">The sequence shown here is derived from an EMBL/GenBank/DDBJ whole genome shotgun (WGS) entry which is preliminary data.</text>
</comment>
<protein>
    <submittedName>
        <fullName evidence="6">Crp/Fnr family transcriptional regulator</fullName>
    </submittedName>
</protein>
<sequence>MNVRIRCEDLGHTMCRRDLCNCTGITSCIYTRNVPARTVLFRSGQANTGLYQMLSGVVALVQEDEDGNAPLVHMVRPHDFFGHRSLVAEESHATTATTLTDCVIWHVPVRVIASAYQDDPRLQGILHRDLAQTLRTAWEHRSRVNRLSLGDRLMYFFRELAAVVGQAEKDGTTSLVLPMSYQDVALLLGHSPETVSRALSQLAAAGRLSYDRRGVVKLPPQESGA</sequence>
<dbReference type="GO" id="GO:0003677">
    <property type="term" value="F:DNA binding"/>
    <property type="evidence" value="ECO:0007669"/>
    <property type="project" value="UniProtKB-KW"/>
</dbReference>
<dbReference type="InterPro" id="IPR050397">
    <property type="entry name" value="Env_Response_Regulators"/>
</dbReference>
<dbReference type="InterPro" id="IPR000595">
    <property type="entry name" value="cNMP-bd_dom"/>
</dbReference>
<keyword evidence="7" id="KW-1185">Reference proteome</keyword>
<dbReference type="Pfam" id="PF13545">
    <property type="entry name" value="HTH_Crp_2"/>
    <property type="match status" value="1"/>
</dbReference>
<proteinExistence type="predicted"/>
<dbReference type="AlphaFoldDB" id="A0A7C9URX6"/>
<keyword evidence="3" id="KW-0804">Transcription</keyword>